<dbReference type="EMBL" id="QNUK01000024">
    <property type="protein sequence ID" value="KAF5907162.1"/>
    <property type="molecule type" value="Genomic_DNA"/>
</dbReference>
<dbReference type="Proteomes" id="UP000727407">
    <property type="component" value="Unassembled WGS sequence"/>
</dbReference>
<sequence>VFRELDTVALLGQTLSKVDKNIFMSYLCQNYPECFENTQVTSDVQDISKLILEKFGCELALKIAIKIMLEK</sequence>
<feature type="non-terminal residue" evidence="1">
    <location>
        <position position="1"/>
    </location>
</feature>
<name>A0A8J4UV16_CLAMG</name>
<accession>A0A8J4UV16</accession>
<organism evidence="1 2">
    <name type="scientific">Clarias magur</name>
    <name type="common">Asian catfish</name>
    <name type="synonym">Macropteronotus magur</name>
    <dbReference type="NCBI Taxonomy" id="1594786"/>
    <lineage>
        <taxon>Eukaryota</taxon>
        <taxon>Metazoa</taxon>
        <taxon>Chordata</taxon>
        <taxon>Craniata</taxon>
        <taxon>Vertebrata</taxon>
        <taxon>Euteleostomi</taxon>
        <taxon>Actinopterygii</taxon>
        <taxon>Neopterygii</taxon>
        <taxon>Teleostei</taxon>
        <taxon>Ostariophysi</taxon>
        <taxon>Siluriformes</taxon>
        <taxon>Clariidae</taxon>
        <taxon>Clarias</taxon>
    </lineage>
</organism>
<keyword evidence="2" id="KW-1185">Reference proteome</keyword>
<gene>
    <name evidence="1" type="ORF">DAT39_003030</name>
</gene>
<proteinExistence type="predicted"/>
<evidence type="ECO:0000313" key="2">
    <source>
        <dbReference type="Proteomes" id="UP000727407"/>
    </source>
</evidence>
<dbReference type="AlphaFoldDB" id="A0A8J4UV16"/>
<evidence type="ECO:0000313" key="1">
    <source>
        <dbReference type="EMBL" id="KAF5907162.1"/>
    </source>
</evidence>
<comment type="caution">
    <text evidence="1">The sequence shown here is derived from an EMBL/GenBank/DDBJ whole genome shotgun (WGS) entry which is preliminary data.</text>
</comment>
<feature type="non-terminal residue" evidence="1">
    <location>
        <position position="71"/>
    </location>
</feature>
<reference evidence="1" key="1">
    <citation type="submission" date="2020-07" db="EMBL/GenBank/DDBJ databases">
        <title>Clarias magur genome sequencing, assembly and annotation.</title>
        <authorList>
            <person name="Kushwaha B."/>
            <person name="Kumar R."/>
            <person name="Das P."/>
            <person name="Joshi C.G."/>
            <person name="Kumar D."/>
            <person name="Nagpure N.S."/>
            <person name="Pandey M."/>
            <person name="Agarwal S."/>
            <person name="Srivastava S."/>
            <person name="Singh M."/>
            <person name="Sahoo L."/>
            <person name="Jayasankar P."/>
            <person name="Meher P.K."/>
            <person name="Koringa P.G."/>
            <person name="Iquebal M.A."/>
            <person name="Das S.P."/>
            <person name="Bit A."/>
            <person name="Patnaik S."/>
            <person name="Patel N."/>
            <person name="Shah T.M."/>
            <person name="Hinsu A."/>
            <person name="Jena J.K."/>
        </authorList>
    </citation>
    <scope>NUCLEOTIDE SEQUENCE</scope>
    <source>
        <strain evidence="1">CIFAMagur01</strain>
        <tissue evidence="1">Testis</tissue>
    </source>
</reference>
<protein>
    <submittedName>
        <fullName evidence="1">NACHT, LRR and PYD domains-containing protein 3-like isoform X1</fullName>
    </submittedName>
</protein>